<keyword evidence="1" id="KW-0812">Transmembrane</keyword>
<keyword evidence="3" id="KW-1185">Reference proteome</keyword>
<evidence type="ECO:0000313" key="3">
    <source>
        <dbReference type="Proteomes" id="UP001060164"/>
    </source>
</evidence>
<dbReference type="EMBL" id="CP102290">
    <property type="protein sequence ID" value="UWP60679.1"/>
    <property type="molecule type" value="Genomic_DNA"/>
</dbReference>
<feature type="transmembrane region" description="Helical" evidence="1">
    <location>
        <begin position="95"/>
        <end position="115"/>
    </location>
</feature>
<proteinExistence type="predicted"/>
<accession>A0ABY5VKF1</accession>
<reference evidence="2" key="1">
    <citation type="journal article" date="2022" name="Cell">
        <title>Design, construction, and in vivo augmentation of a complex gut microbiome.</title>
        <authorList>
            <person name="Cheng A.G."/>
            <person name="Ho P.Y."/>
            <person name="Aranda-Diaz A."/>
            <person name="Jain S."/>
            <person name="Yu F.B."/>
            <person name="Meng X."/>
            <person name="Wang M."/>
            <person name="Iakiviak M."/>
            <person name="Nagashima K."/>
            <person name="Zhao A."/>
            <person name="Murugkar P."/>
            <person name="Patil A."/>
            <person name="Atabakhsh K."/>
            <person name="Weakley A."/>
            <person name="Yan J."/>
            <person name="Brumbaugh A.R."/>
            <person name="Higginbottom S."/>
            <person name="Dimas A."/>
            <person name="Shiver A.L."/>
            <person name="Deutschbauer A."/>
            <person name="Neff N."/>
            <person name="Sonnenburg J.L."/>
            <person name="Huang K.C."/>
            <person name="Fischbach M.A."/>
        </authorList>
    </citation>
    <scope>NUCLEOTIDE SEQUENCE</scope>
    <source>
        <strain evidence="2">DSM 19829</strain>
    </source>
</reference>
<dbReference type="Proteomes" id="UP001060164">
    <property type="component" value="Chromosome"/>
</dbReference>
<keyword evidence="1" id="KW-0472">Membrane</keyword>
<sequence>MLNSMMQNNTLFYAIAALTVLGTVWMLMVNAFFGRTIRDMDKMESPKGKWMKEFIKNYQIRVMKHQKIQNAEAFIRTQLNRGKSFGVFIYQLKRWSGYCGLACIILMGIGLYGTYIYDYSQMARYQYLLAGVLSSLILLLLRPFLCFGQKEDMLLDGLTDYMENQSEVSEQQEVITAAVQEDKDSLAAQVTEGIRQTAASSSKFSHLLTPEEENIMREVIKEYLT</sequence>
<name>A0ABY5VKF1_9FIRM</name>
<protein>
    <submittedName>
        <fullName evidence="2">Uncharacterized protein</fullName>
    </submittedName>
</protein>
<organism evidence="2 3">
    <name type="scientific">Ruminococcus gauvreauii</name>
    <dbReference type="NCBI Taxonomy" id="438033"/>
    <lineage>
        <taxon>Bacteria</taxon>
        <taxon>Bacillati</taxon>
        <taxon>Bacillota</taxon>
        <taxon>Clostridia</taxon>
        <taxon>Eubacteriales</taxon>
        <taxon>Oscillospiraceae</taxon>
        <taxon>Ruminococcus</taxon>
    </lineage>
</organism>
<evidence type="ECO:0000256" key="1">
    <source>
        <dbReference type="SAM" id="Phobius"/>
    </source>
</evidence>
<feature type="transmembrane region" description="Helical" evidence="1">
    <location>
        <begin position="127"/>
        <end position="145"/>
    </location>
</feature>
<feature type="transmembrane region" description="Helical" evidence="1">
    <location>
        <begin position="12"/>
        <end position="33"/>
    </location>
</feature>
<evidence type="ECO:0000313" key="2">
    <source>
        <dbReference type="EMBL" id="UWP60679.1"/>
    </source>
</evidence>
<keyword evidence="1" id="KW-1133">Transmembrane helix</keyword>
<gene>
    <name evidence="2" type="ORF">NQ502_06505</name>
</gene>
<dbReference type="RefSeq" id="WP_049898547.1">
    <property type="nucleotide sequence ID" value="NZ_CABLBR010000002.1"/>
</dbReference>